<evidence type="ECO:0000256" key="1">
    <source>
        <dbReference type="SAM" id="MobiDB-lite"/>
    </source>
</evidence>
<dbReference type="OrthoDB" id="3263613at2759"/>
<dbReference type="EMBL" id="BRPK01000001">
    <property type="protein sequence ID" value="GLB34181.1"/>
    <property type="molecule type" value="Genomic_DNA"/>
</dbReference>
<proteinExistence type="predicted"/>
<name>A0A9P3UK95_LYOSH</name>
<feature type="region of interest" description="Disordered" evidence="1">
    <location>
        <begin position="169"/>
        <end position="190"/>
    </location>
</feature>
<keyword evidence="3" id="KW-1185">Reference proteome</keyword>
<evidence type="ECO:0000313" key="2">
    <source>
        <dbReference type="EMBL" id="GLB34181.1"/>
    </source>
</evidence>
<accession>A0A9P3UK95</accession>
<feature type="region of interest" description="Disordered" evidence="1">
    <location>
        <begin position="1"/>
        <end position="93"/>
    </location>
</feature>
<organism evidence="2 3">
    <name type="scientific">Lyophyllum shimeji</name>
    <name type="common">Hon-shimeji</name>
    <name type="synonym">Tricholoma shimeji</name>
    <dbReference type="NCBI Taxonomy" id="47721"/>
    <lineage>
        <taxon>Eukaryota</taxon>
        <taxon>Fungi</taxon>
        <taxon>Dikarya</taxon>
        <taxon>Basidiomycota</taxon>
        <taxon>Agaricomycotina</taxon>
        <taxon>Agaricomycetes</taxon>
        <taxon>Agaricomycetidae</taxon>
        <taxon>Agaricales</taxon>
        <taxon>Tricholomatineae</taxon>
        <taxon>Lyophyllaceae</taxon>
        <taxon>Lyophyllum</taxon>
    </lineage>
</organism>
<dbReference type="Proteomes" id="UP001063166">
    <property type="component" value="Unassembled WGS sequence"/>
</dbReference>
<gene>
    <name evidence="2" type="ORF">LshimejAT787_0110650</name>
</gene>
<comment type="caution">
    <text evidence="2">The sequence shown here is derived from an EMBL/GenBank/DDBJ whole genome shotgun (WGS) entry which is preliminary data.</text>
</comment>
<reference evidence="2" key="1">
    <citation type="submission" date="2022-07" db="EMBL/GenBank/DDBJ databases">
        <title>The genome of Lyophyllum shimeji provides insight into the initial evolution of ectomycorrhizal fungal genome.</title>
        <authorList>
            <person name="Kobayashi Y."/>
            <person name="Shibata T."/>
            <person name="Hirakawa H."/>
            <person name="Shigenobu S."/>
            <person name="Nishiyama T."/>
            <person name="Yamada A."/>
            <person name="Hasebe M."/>
            <person name="Kawaguchi M."/>
        </authorList>
    </citation>
    <scope>NUCLEOTIDE SEQUENCE</scope>
    <source>
        <strain evidence="2">AT787</strain>
    </source>
</reference>
<sequence length="338" mass="35371">MAPTLRSSAQNTPSGKSATASEQSPVTPRKTPTCSKCKRPRAGHPRSGCPYVDSPSNDGTAHTPPPSAGKSIEDALGSMQLASSTPGRDEDTKAVIRNRRRSSLAAQAAALVHGPSLLSLDSDSQGIVERLLQPGMFDDDAKEDTSGASKATAKVIQWQEALLATPVKPKSARVKMPGSLTTPSPESSQVSVCVEESGKSSAKAAPIVAEDSTAAVDQPLSGATRRPQPLVRSMSAEQREIFLSGLHNSSDATVYVVPRADIHDIHAEAIKLGFHARIVLGKDTNDPQGLIVLGRNETAVKRLYEQVEVERKKSSRLRAAAGGAVVGAVGAFAGLAFS</sequence>
<protein>
    <submittedName>
        <fullName evidence="2">Uncharacterized protein</fullName>
    </submittedName>
</protein>
<feature type="compositionally biased region" description="Polar residues" evidence="1">
    <location>
        <begin position="1"/>
        <end position="34"/>
    </location>
</feature>
<evidence type="ECO:0000313" key="3">
    <source>
        <dbReference type="Proteomes" id="UP001063166"/>
    </source>
</evidence>
<dbReference type="AlphaFoldDB" id="A0A9P3UK95"/>